<dbReference type="EMBL" id="JAROKS010000020">
    <property type="protein sequence ID" value="KAK1791871.1"/>
    <property type="molecule type" value="Genomic_DNA"/>
</dbReference>
<protein>
    <submittedName>
        <fullName evidence="1">Uncharacterized protein</fullName>
    </submittedName>
</protein>
<dbReference type="AlphaFoldDB" id="A0AAD8Z3L7"/>
<organism evidence="1 2">
    <name type="scientific">Electrophorus voltai</name>
    <dbReference type="NCBI Taxonomy" id="2609070"/>
    <lineage>
        <taxon>Eukaryota</taxon>
        <taxon>Metazoa</taxon>
        <taxon>Chordata</taxon>
        <taxon>Craniata</taxon>
        <taxon>Vertebrata</taxon>
        <taxon>Euteleostomi</taxon>
        <taxon>Actinopterygii</taxon>
        <taxon>Neopterygii</taxon>
        <taxon>Teleostei</taxon>
        <taxon>Ostariophysi</taxon>
        <taxon>Gymnotiformes</taxon>
        <taxon>Gymnotoidei</taxon>
        <taxon>Gymnotidae</taxon>
        <taxon>Electrophorus</taxon>
    </lineage>
</organism>
<keyword evidence="2" id="KW-1185">Reference proteome</keyword>
<name>A0AAD8Z3L7_9TELE</name>
<dbReference type="Proteomes" id="UP001239994">
    <property type="component" value="Unassembled WGS sequence"/>
</dbReference>
<comment type="caution">
    <text evidence="1">The sequence shown here is derived from an EMBL/GenBank/DDBJ whole genome shotgun (WGS) entry which is preliminary data.</text>
</comment>
<feature type="non-terminal residue" evidence="1">
    <location>
        <position position="1"/>
    </location>
</feature>
<accession>A0AAD8Z3L7</accession>
<gene>
    <name evidence="1" type="ORF">P4O66_013856</name>
</gene>
<proteinExistence type="predicted"/>
<evidence type="ECO:0000313" key="2">
    <source>
        <dbReference type="Proteomes" id="UP001239994"/>
    </source>
</evidence>
<evidence type="ECO:0000313" key="1">
    <source>
        <dbReference type="EMBL" id="KAK1791871.1"/>
    </source>
</evidence>
<reference evidence="1" key="1">
    <citation type="submission" date="2023-03" db="EMBL/GenBank/DDBJ databases">
        <title>Electrophorus voltai genome.</title>
        <authorList>
            <person name="Bian C."/>
        </authorList>
    </citation>
    <scope>NUCLEOTIDE SEQUENCE</scope>
    <source>
        <strain evidence="1">CB-2022</strain>
        <tissue evidence="1">Muscle</tissue>
    </source>
</reference>
<sequence>KPIMVEKCCSPALFNERSLRLQDITNDRLVDMCSNASEDGNRQLALLLIKKEPQDTDCDEYAPGYFLLKQEGAEPILVRKEPFKDTMERGAEVSIKSSEKV</sequence>